<evidence type="ECO:0000313" key="3">
    <source>
        <dbReference type="Proteomes" id="UP000001025"/>
    </source>
</evidence>
<feature type="region of interest" description="Disordered" evidence="1">
    <location>
        <begin position="73"/>
        <end position="95"/>
    </location>
</feature>
<dbReference type="Proteomes" id="UP000001025">
    <property type="component" value="Chromosome"/>
</dbReference>
<dbReference type="EnsemblBacteria" id="CAD74463">
    <property type="protein sequence ID" value="CAD74463"/>
    <property type="gene ID" value="RB5839"/>
</dbReference>
<evidence type="ECO:0000313" key="2">
    <source>
        <dbReference type="EMBL" id="CAD74463.1"/>
    </source>
</evidence>
<gene>
    <name evidence="2" type="ordered locus">RB5839</name>
</gene>
<sequence>MAVLVRDSIRSCRPFDVHGRRVQMVADSVTVLVDPVSPHRIGCLLANASSSQRLAQQPETRLKIRLNATNRTEPHSRCRISEKHSVESDQHAALPRDERLRGIQIGHRNEDTECLIELVVGS</sequence>
<evidence type="ECO:0000256" key="1">
    <source>
        <dbReference type="SAM" id="MobiDB-lite"/>
    </source>
</evidence>
<dbReference type="EMBL" id="BX294143">
    <property type="protein sequence ID" value="CAD74463.1"/>
    <property type="molecule type" value="Genomic_DNA"/>
</dbReference>
<dbReference type="HOGENOM" id="CLU_2024913_0_0_0"/>
<dbReference type="STRING" id="243090.RB5839"/>
<proteinExistence type="predicted"/>
<organism evidence="2 3">
    <name type="scientific">Rhodopirellula baltica (strain DSM 10527 / NCIMB 13988 / SH1)</name>
    <dbReference type="NCBI Taxonomy" id="243090"/>
    <lineage>
        <taxon>Bacteria</taxon>
        <taxon>Pseudomonadati</taxon>
        <taxon>Planctomycetota</taxon>
        <taxon>Planctomycetia</taxon>
        <taxon>Pirellulales</taxon>
        <taxon>Pirellulaceae</taxon>
        <taxon>Rhodopirellula</taxon>
    </lineage>
</organism>
<reference evidence="2 3" key="1">
    <citation type="journal article" date="2003" name="Proc. Natl. Acad. Sci. U.S.A.">
        <title>Complete genome sequence of the marine planctomycete Pirellula sp. strain 1.</title>
        <authorList>
            <person name="Gloeckner F.O."/>
            <person name="Kube M."/>
            <person name="Bauer M."/>
            <person name="Teeling H."/>
            <person name="Lombardot T."/>
            <person name="Ludwig W."/>
            <person name="Gade D."/>
            <person name="Beck A."/>
            <person name="Borzym K."/>
            <person name="Heitmann K."/>
            <person name="Rabus R."/>
            <person name="Schlesner H."/>
            <person name="Amann R."/>
            <person name="Reinhardt R."/>
        </authorList>
    </citation>
    <scope>NUCLEOTIDE SEQUENCE [LARGE SCALE GENOMIC DNA]</scope>
    <source>
        <strain evidence="3">DSM 10527 / NCIMB 13988 / SH1</strain>
    </source>
</reference>
<accession>Q7UR77</accession>
<dbReference type="AlphaFoldDB" id="Q7UR77"/>
<dbReference type="InParanoid" id="Q7UR77"/>
<keyword evidence="3" id="KW-1185">Reference proteome</keyword>
<protein>
    <submittedName>
        <fullName evidence="2">Uncharacterized protein</fullName>
    </submittedName>
</protein>
<name>Q7UR77_RHOBA</name>
<dbReference type="KEGG" id="rba:RB5839"/>